<reference evidence="2" key="1">
    <citation type="submission" date="2020-04" db="EMBL/GenBank/DDBJ databases">
        <authorList>
            <person name="Chiriac C."/>
            <person name="Salcher M."/>
            <person name="Ghai R."/>
            <person name="Kavagutti S V."/>
        </authorList>
    </citation>
    <scope>NUCLEOTIDE SEQUENCE</scope>
</reference>
<evidence type="ECO:0000313" key="3">
    <source>
        <dbReference type="EMBL" id="CAB5219228.1"/>
    </source>
</evidence>
<evidence type="ECO:0000313" key="2">
    <source>
        <dbReference type="EMBL" id="CAB4128968.1"/>
    </source>
</evidence>
<dbReference type="EMBL" id="LR796220">
    <property type="protein sequence ID" value="CAB4128968.1"/>
    <property type="molecule type" value="Genomic_DNA"/>
</dbReference>
<name>A0A6J5L2J9_9CAUD</name>
<feature type="transmembrane region" description="Helical" evidence="1">
    <location>
        <begin position="6"/>
        <end position="28"/>
    </location>
</feature>
<proteinExistence type="predicted"/>
<evidence type="ECO:0000256" key="1">
    <source>
        <dbReference type="SAM" id="Phobius"/>
    </source>
</evidence>
<keyword evidence="1" id="KW-0472">Membrane</keyword>
<keyword evidence="1" id="KW-0812">Transmembrane</keyword>
<dbReference type="EMBL" id="LR798276">
    <property type="protein sequence ID" value="CAB5219228.1"/>
    <property type="molecule type" value="Genomic_DNA"/>
</dbReference>
<gene>
    <name evidence="2" type="ORF">UFOVP110_121</name>
    <name evidence="3" type="ORF">UFOVP223_43</name>
</gene>
<accession>A0A6J5L2J9</accession>
<protein>
    <submittedName>
        <fullName evidence="2">Uncharacterized protein</fullName>
    </submittedName>
</protein>
<sequence>MSQYDYYLTGGIASLCVAVAIVSWRLNVVNKNLHYMRQMVELFAKATIHHFEEVNGRVDALSNKKKSKQDA</sequence>
<organism evidence="2">
    <name type="scientific">uncultured Caudovirales phage</name>
    <dbReference type="NCBI Taxonomy" id="2100421"/>
    <lineage>
        <taxon>Viruses</taxon>
        <taxon>Duplodnaviria</taxon>
        <taxon>Heunggongvirae</taxon>
        <taxon>Uroviricota</taxon>
        <taxon>Caudoviricetes</taxon>
        <taxon>Peduoviridae</taxon>
        <taxon>Maltschvirus</taxon>
        <taxon>Maltschvirus maltsch</taxon>
    </lineage>
</organism>
<keyword evidence="1" id="KW-1133">Transmembrane helix</keyword>